<dbReference type="AlphaFoldDB" id="A0A1T4WPB8"/>
<dbReference type="OrthoDB" id="5448413at2"/>
<keyword evidence="10" id="KW-1185">Reference proteome</keyword>
<accession>A0A1T4WPB8</accession>
<feature type="transmembrane region" description="Helical" evidence="7">
    <location>
        <begin position="313"/>
        <end position="333"/>
    </location>
</feature>
<feature type="transmembrane region" description="Helical" evidence="7">
    <location>
        <begin position="139"/>
        <end position="158"/>
    </location>
</feature>
<dbReference type="STRING" id="1121442.SAMN02745702_02490"/>
<feature type="transmembrane region" description="Helical" evidence="7">
    <location>
        <begin position="165"/>
        <end position="184"/>
    </location>
</feature>
<evidence type="ECO:0000256" key="3">
    <source>
        <dbReference type="ARBA" id="ARBA00022475"/>
    </source>
</evidence>
<feature type="transmembrane region" description="Helical" evidence="7">
    <location>
        <begin position="7"/>
        <end position="25"/>
    </location>
</feature>
<feature type="domain" description="Acyltransferase 3" evidence="8">
    <location>
        <begin position="10"/>
        <end position="328"/>
    </location>
</feature>
<dbReference type="PANTHER" id="PTHR40074">
    <property type="entry name" value="O-ACETYLTRANSFERASE WECH"/>
    <property type="match status" value="1"/>
</dbReference>
<evidence type="ECO:0000256" key="1">
    <source>
        <dbReference type="ARBA" id="ARBA00004651"/>
    </source>
</evidence>
<proteinExistence type="inferred from homology"/>
<feature type="transmembrane region" description="Helical" evidence="7">
    <location>
        <begin position="82"/>
        <end position="100"/>
    </location>
</feature>
<comment type="subcellular location">
    <subcellularLocation>
        <location evidence="1">Cell membrane</location>
        <topology evidence="1">Multi-pass membrane protein</topology>
    </subcellularLocation>
</comment>
<dbReference type="EMBL" id="FUYA01000009">
    <property type="protein sequence ID" value="SKA79089.1"/>
    <property type="molecule type" value="Genomic_DNA"/>
</dbReference>
<evidence type="ECO:0000313" key="10">
    <source>
        <dbReference type="Proteomes" id="UP000189733"/>
    </source>
</evidence>
<evidence type="ECO:0000256" key="6">
    <source>
        <dbReference type="ARBA" id="ARBA00023136"/>
    </source>
</evidence>
<dbReference type="InterPro" id="IPR002656">
    <property type="entry name" value="Acyl_transf_3_dom"/>
</dbReference>
<dbReference type="GO" id="GO:0005886">
    <property type="term" value="C:plasma membrane"/>
    <property type="evidence" value="ECO:0007669"/>
    <property type="project" value="UniProtKB-SubCell"/>
</dbReference>
<gene>
    <name evidence="9" type="ORF">SAMN02745702_02490</name>
</gene>
<evidence type="ECO:0000256" key="7">
    <source>
        <dbReference type="SAM" id="Phobius"/>
    </source>
</evidence>
<evidence type="ECO:0000313" key="9">
    <source>
        <dbReference type="EMBL" id="SKA79089.1"/>
    </source>
</evidence>
<keyword evidence="6 7" id="KW-0472">Membrane</keyword>
<evidence type="ECO:0000256" key="2">
    <source>
        <dbReference type="ARBA" id="ARBA00007400"/>
    </source>
</evidence>
<keyword evidence="5 7" id="KW-1133">Transmembrane helix</keyword>
<feature type="transmembrane region" description="Helical" evidence="7">
    <location>
        <begin position="227"/>
        <end position="248"/>
    </location>
</feature>
<sequence length="345" mass="39554">MSRKTSYLAGADAVRTLAIMAVVLLHTQPFENLPVLTPMSKGTDFFIENICRFAVPSFFIISGYFFGRSAQSRGIHTAAKRTLWRVLSLFLFWCLVYAVMPKPKLFFQHGLGAFSIWTDFTFHRLFHDPILFFRFGTTFHLWFFPALIYAILLIWLFGAFRQTKLLLFLAAALYLFGMLGQSYRVVPGIGLDIDRFVLRDGPFFSTLPVALGFAYAQRKTQLHVNAWGLILGGTLLQFTEMIFLFSVFQAPYGDYFLGNIPQAIGILHLVVTQPHFLENTFLPKLGIYSPGIYASHILLQRWIDYLDNVIPPLLWQCVFPVLVWVASMLLCIAMSRSKWLKRFVT</sequence>
<protein>
    <submittedName>
        <fullName evidence="9">Surface polysaccharide O-acyltransferase, integral membrane enzyme</fullName>
    </submittedName>
</protein>
<organism evidence="9 10">
    <name type="scientific">Desulfobaculum bizertense DSM 18034</name>
    <dbReference type="NCBI Taxonomy" id="1121442"/>
    <lineage>
        <taxon>Bacteria</taxon>
        <taxon>Pseudomonadati</taxon>
        <taxon>Thermodesulfobacteriota</taxon>
        <taxon>Desulfovibrionia</taxon>
        <taxon>Desulfovibrionales</taxon>
        <taxon>Desulfovibrionaceae</taxon>
        <taxon>Desulfobaculum</taxon>
    </lineage>
</organism>
<evidence type="ECO:0000259" key="8">
    <source>
        <dbReference type="Pfam" id="PF01757"/>
    </source>
</evidence>
<dbReference type="GO" id="GO:0009246">
    <property type="term" value="P:enterobacterial common antigen biosynthetic process"/>
    <property type="evidence" value="ECO:0007669"/>
    <property type="project" value="TreeGrafter"/>
</dbReference>
<keyword evidence="4 7" id="KW-0812">Transmembrane</keyword>
<evidence type="ECO:0000256" key="5">
    <source>
        <dbReference type="ARBA" id="ARBA00022989"/>
    </source>
</evidence>
<name>A0A1T4WPB8_9BACT</name>
<keyword evidence="9" id="KW-0808">Transferase</keyword>
<evidence type="ECO:0000256" key="4">
    <source>
        <dbReference type="ARBA" id="ARBA00022692"/>
    </source>
</evidence>
<keyword evidence="3" id="KW-1003">Cell membrane</keyword>
<dbReference type="GO" id="GO:0016413">
    <property type="term" value="F:O-acetyltransferase activity"/>
    <property type="evidence" value="ECO:0007669"/>
    <property type="project" value="TreeGrafter"/>
</dbReference>
<dbReference type="RefSeq" id="WP_078685771.1">
    <property type="nucleotide sequence ID" value="NZ_FUYA01000009.1"/>
</dbReference>
<dbReference type="Pfam" id="PF01757">
    <property type="entry name" value="Acyl_transf_3"/>
    <property type="match status" value="1"/>
</dbReference>
<dbReference type="PANTHER" id="PTHR40074:SF2">
    <property type="entry name" value="O-ACETYLTRANSFERASE WECH"/>
    <property type="match status" value="1"/>
</dbReference>
<keyword evidence="9" id="KW-0012">Acyltransferase</keyword>
<comment type="similarity">
    <text evidence="2">Belongs to the acyltransferase 3 family.</text>
</comment>
<dbReference type="Proteomes" id="UP000189733">
    <property type="component" value="Unassembled WGS sequence"/>
</dbReference>
<feature type="transmembrane region" description="Helical" evidence="7">
    <location>
        <begin position="45"/>
        <end position="66"/>
    </location>
</feature>
<reference evidence="9" key="1">
    <citation type="submission" date="2017-02" db="EMBL/GenBank/DDBJ databases">
        <authorList>
            <person name="Peterson S.W."/>
        </authorList>
    </citation>
    <scope>NUCLEOTIDE SEQUENCE [LARGE SCALE GENOMIC DNA]</scope>
    <source>
        <strain evidence="9">DSM 18034</strain>
    </source>
</reference>